<gene>
    <name evidence="1" type="ORF">OGATHE_001419</name>
</gene>
<protein>
    <submittedName>
        <fullName evidence="1">Uncharacterized protein</fullName>
    </submittedName>
</protein>
<sequence length="96" mass="9902">MWGPETSTVAGRLKIIGLSTVGSHASLTASQISSANSVGVSLKHSGENWYDHFVSCSAGSSFVSDLTSLAVSTALAMASSRLMPKTTSLNRSLVAK</sequence>
<evidence type="ECO:0000313" key="1">
    <source>
        <dbReference type="EMBL" id="KAH3676929.1"/>
    </source>
</evidence>
<name>A0A9P8PT23_9ASCO</name>
<dbReference type="EMBL" id="JAEUBD010000146">
    <property type="protein sequence ID" value="KAH3676929.1"/>
    <property type="molecule type" value="Genomic_DNA"/>
</dbReference>
<keyword evidence="2" id="KW-1185">Reference proteome</keyword>
<reference evidence="1" key="2">
    <citation type="submission" date="2021-01" db="EMBL/GenBank/DDBJ databases">
        <authorList>
            <person name="Schikora-Tamarit M.A."/>
        </authorList>
    </citation>
    <scope>NUCLEOTIDE SEQUENCE</scope>
    <source>
        <strain evidence="1">NCAIM Y.01608</strain>
    </source>
</reference>
<reference evidence="1" key="1">
    <citation type="journal article" date="2021" name="Open Biol.">
        <title>Shared evolutionary footprints suggest mitochondrial oxidative damage underlies multiple complex I losses in fungi.</title>
        <authorList>
            <person name="Schikora-Tamarit M.A."/>
            <person name="Marcet-Houben M."/>
            <person name="Nosek J."/>
            <person name="Gabaldon T."/>
        </authorList>
    </citation>
    <scope>NUCLEOTIDE SEQUENCE</scope>
    <source>
        <strain evidence="1">NCAIM Y.01608</strain>
    </source>
</reference>
<organism evidence="1 2">
    <name type="scientific">Ogataea polymorpha</name>
    <dbReference type="NCBI Taxonomy" id="460523"/>
    <lineage>
        <taxon>Eukaryota</taxon>
        <taxon>Fungi</taxon>
        <taxon>Dikarya</taxon>
        <taxon>Ascomycota</taxon>
        <taxon>Saccharomycotina</taxon>
        <taxon>Pichiomycetes</taxon>
        <taxon>Pichiales</taxon>
        <taxon>Pichiaceae</taxon>
        <taxon>Ogataea</taxon>
    </lineage>
</organism>
<dbReference type="Proteomes" id="UP000788993">
    <property type="component" value="Unassembled WGS sequence"/>
</dbReference>
<accession>A0A9P8PT23</accession>
<comment type="caution">
    <text evidence="1">The sequence shown here is derived from an EMBL/GenBank/DDBJ whole genome shotgun (WGS) entry which is preliminary data.</text>
</comment>
<proteinExistence type="predicted"/>
<dbReference type="AlphaFoldDB" id="A0A9P8PT23"/>
<evidence type="ECO:0000313" key="2">
    <source>
        <dbReference type="Proteomes" id="UP000788993"/>
    </source>
</evidence>